<reference evidence="2 3" key="1">
    <citation type="submission" date="2016-11" db="EMBL/GenBank/DDBJ databases">
        <title>The macronuclear genome of Stentor coeruleus: a giant cell with tiny introns.</title>
        <authorList>
            <person name="Slabodnick M."/>
            <person name="Ruby J.G."/>
            <person name="Reiff S.B."/>
            <person name="Swart E.C."/>
            <person name="Gosai S."/>
            <person name="Prabakaran S."/>
            <person name="Witkowska E."/>
            <person name="Larue G.E."/>
            <person name="Fisher S."/>
            <person name="Freeman R.M."/>
            <person name="Gunawardena J."/>
            <person name="Chu W."/>
            <person name="Stover N.A."/>
            <person name="Gregory B.D."/>
            <person name="Nowacki M."/>
            <person name="Derisi J."/>
            <person name="Roy S.W."/>
            <person name="Marshall W.F."/>
            <person name="Sood P."/>
        </authorList>
    </citation>
    <scope>NUCLEOTIDE SEQUENCE [LARGE SCALE GENOMIC DNA]</scope>
    <source>
        <strain evidence="2">WM001</strain>
    </source>
</reference>
<comment type="caution">
    <text evidence="2">The sequence shown here is derived from an EMBL/GenBank/DDBJ whole genome shotgun (WGS) entry which is preliminary data.</text>
</comment>
<gene>
    <name evidence="2" type="ORF">SteCoe_26115</name>
</gene>
<feature type="region of interest" description="Disordered" evidence="1">
    <location>
        <begin position="131"/>
        <end position="153"/>
    </location>
</feature>
<evidence type="ECO:0000313" key="3">
    <source>
        <dbReference type="Proteomes" id="UP000187209"/>
    </source>
</evidence>
<organism evidence="2 3">
    <name type="scientific">Stentor coeruleus</name>
    <dbReference type="NCBI Taxonomy" id="5963"/>
    <lineage>
        <taxon>Eukaryota</taxon>
        <taxon>Sar</taxon>
        <taxon>Alveolata</taxon>
        <taxon>Ciliophora</taxon>
        <taxon>Postciliodesmatophora</taxon>
        <taxon>Heterotrichea</taxon>
        <taxon>Heterotrichida</taxon>
        <taxon>Stentoridae</taxon>
        <taxon>Stentor</taxon>
    </lineage>
</organism>
<evidence type="ECO:0000256" key="1">
    <source>
        <dbReference type="SAM" id="MobiDB-lite"/>
    </source>
</evidence>
<feature type="region of interest" description="Disordered" evidence="1">
    <location>
        <begin position="40"/>
        <end position="59"/>
    </location>
</feature>
<proteinExistence type="predicted"/>
<dbReference type="EMBL" id="MPUH01000724">
    <property type="protein sequence ID" value="OMJ74862.1"/>
    <property type="molecule type" value="Genomic_DNA"/>
</dbReference>
<dbReference type="AlphaFoldDB" id="A0A1R2BDN6"/>
<protein>
    <submittedName>
        <fullName evidence="2">Uncharacterized protein</fullName>
    </submittedName>
</protein>
<feature type="compositionally biased region" description="Basic and acidic residues" evidence="1">
    <location>
        <begin position="138"/>
        <end position="153"/>
    </location>
</feature>
<name>A0A1R2BDN6_9CILI</name>
<keyword evidence="3" id="KW-1185">Reference proteome</keyword>
<sequence length="164" mass="19803">MVSIFLQQEKNMIGKSFNMQIRYYLPSRLDKFRYLRNRNQRKSPIGHDPSDLDNSYYTQEDYDKRKTKGFKSLYEKPMSPDIVQRQATKGYVDILASKRLKSRHDMYNKNKLPHITRIKHSLYPYVIEEENDEENDEVEKNREKISEIPKTPDPRKRYANSLFF</sequence>
<accession>A0A1R2BDN6</accession>
<evidence type="ECO:0000313" key="2">
    <source>
        <dbReference type="EMBL" id="OMJ74862.1"/>
    </source>
</evidence>
<dbReference type="Proteomes" id="UP000187209">
    <property type="component" value="Unassembled WGS sequence"/>
</dbReference>